<organism evidence="2 3">
    <name type="scientific">Euplotes crassus</name>
    <dbReference type="NCBI Taxonomy" id="5936"/>
    <lineage>
        <taxon>Eukaryota</taxon>
        <taxon>Sar</taxon>
        <taxon>Alveolata</taxon>
        <taxon>Ciliophora</taxon>
        <taxon>Intramacronucleata</taxon>
        <taxon>Spirotrichea</taxon>
        <taxon>Hypotrichia</taxon>
        <taxon>Euplotida</taxon>
        <taxon>Euplotidae</taxon>
        <taxon>Moneuplotes</taxon>
    </lineage>
</organism>
<dbReference type="EMBL" id="CAMPGE010008086">
    <property type="protein sequence ID" value="CAI2366997.1"/>
    <property type="molecule type" value="Genomic_DNA"/>
</dbReference>
<evidence type="ECO:0000313" key="3">
    <source>
        <dbReference type="Proteomes" id="UP001295684"/>
    </source>
</evidence>
<accession>A0AAD1UHX7</accession>
<comment type="caution">
    <text evidence="2">The sequence shown here is derived from an EMBL/GenBank/DDBJ whole genome shotgun (WGS) entry which is preliminary data.</text>
</comment>
<dbReference type="Proteomes" id="UP001295684">
    <property type="component" value="Unassembled WGS sequence"/>
</dbReference>
<proteinExistence type="predicted"/>
<dbReference type="AlphaFoldDB" id="A0AAD1UHX7"/>
<feature type="compositionally biased region" description="Polar residues" evidence="1">
    <location>
        <begin position="171"/>
        <end position="190"/>
    </location>
</feature>
<evidence type="ECO:0000256" key="1">
    <source>
        <dbReference type="SAM" id="MobiDB-lite"/>
    </source>
</evidence>
<reference evidence="2" key="1">
    <citation type="submission" date="2023-07" db="EMBL/GenBank/DDBJ databases">
        <authorList>
            <consortium name="AG Swart"/>
            <person name="Singh M."/>
            <person name="Singh A."/>
            <person name="Seah K."/>
            <person name="Emmerich C."/>
        </authorList>
    </citation>
    <scope>NUCLEOTIDE SEQUENCE</scope>
    <source>
        <strain evidence="2">DP1</strain>
    </source>
</reference>
<name>A0AAD1UHX7_EUPCR</name>
<feature type="region of interest" description="Disordered" evidence="1">
    <location>
        <begin position="144"/>
        <end position="203"/>
    </location>
</feature>
<gene>
    <name evidence="2" type="ORF">ECRASSUSDP1_LOCUS8273</name>
</gene>
<protein>
    <submittedName>
        <fullName evidence="2">Uncharacterized protein</fullName>
    </submittedName>
</protein>
<evidence type="ECO:0000313" key="2">
    <source>
        <dbReference type="EMBL" id="CAI2366997.1"/>
    </source>
</evidence>
<sequence>MPLISSKTPGGIDFKVSLNDFETNIYKELTTHKNKSGLNDGKRLESSLNRELNLYGIDEYIATKSTNLGFISSKPKHKGHKLIDVDDPSSFDVKTSNKHSTLLPHEIRRNKEILIRKKDHHQRLRMRHKLSNGSYSNYVKNKIRHRKTNSVPPKQHKLSENTSKIKKNRDFSCQESLNPDSPSKPNQELSNFDEEGNNTMYGKNPVFSNNYLSKLNTQNREEPVFPYLKQKILKSKNLCPEFQQKISAGTKPEGLKLLKTPTGAYQNIKLSKSFYGKLGGPISPKSTQKAKHVGPAQNIFQNHHLHNTINLENSFENIKEKLLKKSSRNLTESNTTNSYVPSSRRRFKVLNKYS</sequence>
<keyword evidence="3" id="KW-1185">Reference proteome</keyword>